<dbReference type="InterPro" id="IPR014284">
    <property type="entry name" value="RNA_pol_sigma-70_dom"/>
</dbReference>
<gene>
    <name evidence="9" type="primary">sigK</name>
    <name evidence="9" type="ORF">ERS852395_00331</name>
    <name evidence="10" type="ORF">ERS852476_03272</name>
</gene>
<dbReference type="SUPFAM" id="SSF88659">
    <property type="entry name" value="Sigma3 and sigma4 domains of RNA polymerase sigma factors"/>
    <property type="match status" value="1"/>
</dbReference>
<sequence length="209" mass="24114">MKAFQKPLSISQEKYYLQKYQEGDSQAKNILIEHNLRLVAHVVKKYQGTGEDTDDLISIGTIGLIKAVTTFNPQKASRLSTYAARCIENELLMYFRAKKKHSKEVSLYEPIGTDKEGNEINLLDVIESAPVDIVEDCYIRENTDYLLRSLKKVLSDKEYQVICCRYGLFGMEEETQREIARKLCISRSYVSRIEKTALQKLRGLFPQMQ</sequence>
<dbReference type="PROSITE" id="PS00715">
    <property type="entry name" value="SIGMA70_1"/>
    <property type="match status" value="1"/>
</dbReference>
<dbReference type="GO" id="GO:0003677">
    <property type="term" value="F:DNA binding"/>
    <property type="evidence" value="ECO:0007669"/>
    <property type="project" value="UniProtKB-KW"/>
</dbReference>
<dbReference type="PROSITE" id="PS50943">
    <property type="entry name" value="HTH_CROC1"/>
    <property type="match status" value="1"/>
</dbReference>
<dbReference type="InterPro" id="IPR050813">
    <property type="entry name" value="Sigma-70_Factor"/>
</dbReference>
<dbReference type="EMBL" id="CYZP01000039">
    <property type="protein sequence ID" value="CUO57050.1"/>
    <property type="molecule type" value="Genomic_DNA"/>
</dbReference>
<keyword evidence="4 7" id="KW-0731">Sigma factor</keyword>
<keyword evidence="5 7" id="KW-0238">DNA-binding</keyword>
<accession>A0A173WVP0</accession>
<dbReference type="PROSITE" id="PS00716">
    <property type="entry name" value="SIGMA70_2"/>
    <property type="match status" value="1"/>
</dbReference>
<dbReference type="Pfam" id="PF04545">
    <property type="entry name" value="Sigma70_r4"/>
    <property type="match status" value="1"/>
</dbReference>
<dbReference type="InterPro" id="IPR007630">
    <property type="entry name" value="RNA_pol_sigma70_r4"/>
</dbReference>
<dbReference type="InterPro" id="IPR001387">
    <property type="entry name" value="Cro/C1-type_HTH"/>
</dbReference>
<keyword evidence="2" id="KW-0749">Sporulation</keyword>
<comment type="similarity">
    <text evidence="1 7">Belongs to the sigma-70 factor family.</text>
</comment>
<feature type="domain" description="HTH cro/C1-type" evidence="8">
    <location>
        <begin position="175"/>
        <end position="195"/>
    </location>
</feature>
<dbReference type="InterPro" id="IPR036388">
    <property type="entry name" value="WH-like_DNA-bd_sf"/>
</dbReference>
<keyword evidence="3 7" id="KW-0805">Transcription regulation</keyword>
<comment type="function">
    <text evidence="7">Sigma factors are initiation factors that promote the attachment of RNA polymerase to specific initiation sites and are then released.</text>
</comment>
<evidence type="ECO:0000313" key="10">
    <source>
        <dbReference type="EMBL" id="CUO57050.1"/>
    </source>
</evidence>
<name>A0A173WVP0_9FIRM</name>
<dbReference type="Gene3D" id="1.10.10.10">
    <property type="entry name" value="Winged helix-like DNA-binding domain superfamily/Winged helix DNA-binding domain"/>
    <property type="match status" value="1"/>
</dbReference>
<protein>
    <recommendedName>
        <fullName evidence="7">RNA polymerase sigma factor</fullName>
    </recommendedName>
</protein>
<evidence type="ECO:0000313" key="11">
    <source>
        <dbReference type="Proteomes" id="UP000095447"/>
    </source>
</evidence>
<dbReference type="GeneID" id="75079838"/>
<dbReference type="NCBIfam" id="NF004471">
    <property type="entry name" value="PRK05803.1"/>
    <property type="match status" value="1"/>
</dbReference>
<evidence type="ECO:0000313" key="12">
    <source>
        <dbReference type="Proteomes" id="UP000095645"/>
    </source>
</evidence>
<dbReference type="NCBIfam" id="TIGR02937">
    <property type="entry name" value="sigma70-ECF"/>
    <property type="match status" value="1"/>
</dbReference>
<evidence type="ECO:0000259" key="8">
    <source>
        <dbReference type="PROSITE" id="PS50943"/>
    </source>
</evidence>
<organism evidence="9 11">
    <name type="scientific">Blautia obeum</name>
    <dbReference type="NCBI Taxonomy" id="40520"/>
    <lineage>
        <taxon>Bacteria</taxon>
        <taxon>Bacillati</taxon>
        <taxon>Bacillota</taxon>
        <taxon>Clostridia</taxon>
        <taxon>Lachnospirales</taxon>
        <taxon>Lachnospiraceae</taxon>
        <taxon>Blautia</taxon>
    </lineage>
</organism>
<dbReference type="AlphaFoldDB" id="A0A173WVP0"/>
<evidence type="ECO:0000256" key="3">
    <source>
        <dbReference type="ARBA" id="ARBA00023015"/>
    </source>
</evidence>
<evidence type="ECO:0000313" key="9">
    <source>
        <dbReference type="EMBL" id="CUN43582.1"/>
    </source>
</evidence>
<dbReference type="InterPro" id="IPR000943">
    <property type="entry name" value="RNA_pol_sigma70"/>
</dbReference>
<dbReference type="InterPro" id="IPR007627">
    <property type="entry name" value="RNA_pol_sigma70_r2"/>
</dbReference>
<dbReference type="InterPro" id="IPR013325">
    <property type="entry name" value="RNA_pol_sigma_r2"/>
</dbReference>
<evidence type="ECO:0000256" key="6">
    <source>
        <dbReference type="ARBA" id="ARBA00023163"/>
    </source>
</evidence>
<keyword evidence="6 7" id="KW-0804">Transcription</keyword>
<dbReference type="PANTHER" id="PTHR30376">
    <property type="entry name" value="SIGMA FACTOR RPOH HEAT SHOCK RELATED"/>
    <property type="match status" value="1"/>
</dbReference>
<dbReference type="Pfam" id="PF04542">
    <property type="entry name" value="Sigma70_r2"/>
    <property type="match status" value="1"/>
</dbReference>
<dbReference type="GO" id="GO:0030435">
    <property type="term" value="P:sporulation resulting in formation of a cellular spore"/>
    <property type="evidence" value="ECO:0007669"/>
    <property type="project" value="UniProtKB-KW"/>
</dbReference>
<dbReference type="RefSeq" id="WP_022381225.1">
    <property type="nucleotide sequence ID" value="NZ_CYZA01000001.1"/>
</dbReference>
<evidence type="ECO:0000256" key="1">
    <source>
        <dbReference type="ARBA" id="ARBA00007788"/>
    </source>
</evidence>
<dbReference type="GO" id="GO:0016987">
    <property type="term" value="F:sigma factor activity"/>
    <property type="evidence" value="ECO:0007669"/>
    <property type="project" value="UniProtKB-KW"/>
</dbReference>
<evidence type="ECO:0000256" key="5">
    <source>
        <dbReference type="ARBA" id="ARBA00023125"/>
    </source>
</evidence>
<dbReference type="Gene3D" id="1.20.120.1810">
    <property type="match status" value="1"/>
</dbReference>
<dbReference type="GO" id="GO:0006352">
    <property type="term" value="P:DNA-templated transcription initiation"/>
    <property type="evidence" value="ECO:0007669"/>
    <property type="project" value="InterPro"/>
</dbReference>
<dbReference type="PIRSF" id="PIRSF000770">
    <property type="entry name" value="RNA_pol_sigma-SigE/K"/>
    <property type="match status" value="1"/>
</dbReference>
<evidence type="ECO:0000256" key="7">
    <source>
        <dbReference type="RuleBase" id="RU362124"/>
    </source>
</evidence>
<dbReference type="InterPro" id="IPR013324">
    <property type="entry name" value="RNA_pol_sigma_r3/r4-like"/>
</dbReference>
<dbReference type="EMBL" id="CYZA01000001">
    <property type="protein sequence ID" value="CUN43582.1"/>
    <property type="molecule type" value="Genomic_DNA"/>
</dbReference>
<dbReference type="PRINTS" id="PR00046">
    <property type="entry name" value="SIGMA70FCT"/>
</dbReference>
<dbReference type="PANTHER" id="PTHR30376:SF3">
    <property type="entry name" value="RNA POLYMERASE SIGMA FACTOR RPOH"/>
    <property type="match status" value="1"/>
</dbReference>
<proteinExistence type="inferred from homology"/>
<dbReference type="Proteomes" id="UP000095447">
    <property type="component" value="Unassembled WGS sequence"/>
</dbReference>
<dbReference type="SUPFAM" id="SSF88946">
    <property type="entry name" value="Sigma2 domain of RNA polymerase sigma factors"/>
    <property type="match status" value="1"/>
</dbReference>
<dbReference type="Proteomes" id="UP000095645">
    <property type="component" value="Unassembled WGS sequence"/>
</dbReference>
<reference evidence="11 12" key="1">
    <citation type="submission" date="2015-09" db="EMBL/GenBank/DDBJ databases">
        <authorList>
            <consortium name="Pathogen Informatics"/>
        </authorList>
    </citation>
    <scope>NUCLEOTIDE SEQUENCE [LARGE SCALE GENOMIC DNA]</scope>
    <source>
        <strain evidence="9 11">2789STDY5608838</strain>
        <strain evidence="10 12">2789STDY5834861</strain>
    </source>
</reference>
<evidence type="ECO:0000256" key="4">
    <source>
        <dbReference type="ARBA" id="ARBA00023082"/>
    </source>
</evidence>
<evidence type="ECO:0000256" key="2">
    <source>
        <dbReference type="ARBA" id="ARBA00022969"/>
    </source>
</evidence>